<dbReference type="NCBIfam" id="TIGR01764">
    <property type="entry name" value="excise"/>
    <property type="match status" value="1"/>
</dbReference>
<name>A0A098AV31_DESHA</name>
<dbReference type="PANTHER" id="PTHR38431">
    <property type="entry name" value="BLL2305 PROTEIN"/>
    <property type="match status" value="1"/>
</dbReference>
<dbReference type="AlphaFoldDB" id="A0A098AV31"/>
<reference evidence="3" key="1">
    <citation type="submission" date="2014-07" db="EMBL/GenBank/DDBJ databases">
        <authorList>
            <person name="Hornung V.Bastian."/>
        </authorList>
    </citation>
    <scope>NUCLEOTIDE SEQUENCE</scope>
    <source>
        <strain evidence="3">PCE-S</strain>
    </source>
</reference>
<accession>A0A098AV31</accession>
<dbReference type="InterPro" id="IPR041657">
    <property type="entry name" value="HTH_17"/>
</dbReference>
<dbReference type="SUPFAM" id="SSF53850">
    <property type="entry name" value="Periplasmic binding protein-like II"/>
    <property type="match status" value="1"/>
</dbReference>
<dbReference type="EMBL" id="LK996017">
    <property type="protein sequence ID" value="CDW99915.1"/>
    <property type="molecule type" value="Genomic_DNA"/>
</dbReference>
<dbReference type="GO" id="GO:0003677">
    <property type="term" value="F:DNA binding"/>
    <property type="evidence" value="ECO:0007669"/>
    <property type="project" value="InterPro"/>
</dbReference>
<dbReference type="InterPro" id="IPR010093">
    <property type="entry name" value="SinI_DNA-bd"/>
</dbReference>
<organism evidence="3">
    <name type="scientific">Desulfitobacterium hafniense</name>
    <name type="common">Desulfitobacterium frappieri</name>
    <dbReference type="NCBI Taxonomy" id="49338"/>
    <lineage>
        <taxon>Bacteria</taxon>
        <taxon>Bacillati</taxon>
        <taxon>Bacillota</taxon>
        <taxon>Clostridia</taxon>
        <taxon>Eubacteriales</taxon>
        <taxon>Desulfitobacteriaceae</taxon>
        <taxon>Desulfitobacterium</taxon>
    </lineage>
</organism>
<dbReference type="Gene3D" id="3.40.190.10">
    <property type="entry name" value="Periplasmic binding protein-like II"/>
    <property type="match status" value="1"/>
</dbReference>
<evidence type="ECO:0000259" key="1">
    <source>
        <dbReference type="Pfam" id="PF12727"/>
    </source>
</evidence>
<dbReference type="RefSeq" id="WP_208925056.1">
    <property type="nucleotide sequence ID" value="NZ_LK996017.1"/>
</dbReference>
<dbReference type="Pfam" id="PF12727">
    <property type="entry name" value="PBP_like"/>
    <property type="match status" value="1"/>
</dbReference>
<dbReference type="PATRIC" id="fig|49338.4.peg.33"/>
<dbReference type="Pfam" id="PF12728">
    <property type="entry name" value="HTH_17"/>
    <property type="match status" value="1"/>
</dbReference>
<gene>
    <name evidence="3" type="ORF">DPCES_0028</name>
</gene>
<dbReference type="SUPFAM" id="SSF46955">
    <property type="entry name" value="Putative DNA-binding domain"/>
    <property type="match status" value="1"/>
</dbReference>
<dbReference type="InterPro" id="IPR024370">
    <property type="entry name" value="PBP_domain"/>
</dbReference>
<feature type="domain" description="Helix-turn-helix" evidence="2">
    <location>
        <begin position="7"/>
        <end position="54"/>
    </location>
</feature>
<sequence length="313" mass="34972">MEGKKALSTQEVADMLHVSKSTIYDLIKKGEITSYKVGRKVRFTENDVQDYISRSKKGQSAIHPSSNNISDFSLLGIEKKHDGFIICGQDLILDILSNYMRLHNIPALRAYIGSYDSLISLYKNKINVASAHLWDSDTNQYNVPYVKRLLPGVPTVIIHLTCRMQGLYVAKGNPKGITTWADFGRDDITMINREHGAGSRVLLDENLKLLGIYGSSIRGYKKENQSHLAVASAVSSGEADVAVGSEKIARQVDNIDFIPLKKERYDLVVKKEDFQTFEIQTMLNIIRSTAFKNEFANIGGYDTSDMGKIVAEI</sequence>
<evidence type="ECO:0000259" key="2">
    <source>
        <dbReference type="Pfam" id="PF12728"/>
    </source>
</evidence>
<dbReference type="InterPro" id="IPR009061">
    <property type="entry name" value="DNA-bd_dom_put_sf"/>
</dbReference>
<dbReference type="Gene3D" id="1.10.238.160">
    <property type="match status" value="1"/>
</dbReference>
<evidence type="ECO:0000313" key="3">
    <source>
        <dbReference type="EMBL" id="CDW99915.1"/>
    </source>
</evidence>
<protein>
    <submittedName>
        <fullName evidence="3">DNA binding domain, excisionase</fullName>
    </submittedName>
</protein>
<feature type="domain" description="PBP" evidence="1">
    <location>
        <begin position="103"/>
        <end position="287"/>
    </location>
</feature>
<proteinExistence type="predicted"/>
<dbReference type="PANTHER" id="PTHR38431:SF1">
    <property type="entry name" value="BLL2305 PROTEIN"/>
    <property type="match status" value="1"/>
</dbReference>